<feature type="domain" description="FAD/NAD(P)-binding" evidence="11">
    <location>
        <begin position="382"/>
        <end position="478"/>
    </location>
</feature>
<evidence type="ECO:0000256" key="7">
    <source>
        <dbReference type="ARBA" id="ARBA00023002"/>
    </source>
</evidence>
<gene>
    <name evidence="12" type="ORF">HH303_16750</name>
</gene>
<evidence type="ECO:0000256" key="6">
    <source>
        <dbReference type="ARBA" id="ARBA00022723"/>
    </source>
</evidence>
<keyword evidence="6" id="KW-0479">Metal-binding</keyword>
<sequence>MQSSRYDILFEPITLGPVTAPNRFYQVPHCTGMGWHRPKTLAAMRGIKAEGGWGVVCTEYCSVHESTDDGYYPYARLWNDEDIRANALMTDAVHEHGALAGVELCIGGNYVANTDSRVPTLGMISRPSTNVDLPHPFQCRRLDKEDIRNVRKWQRDAAKRAIEAGFDIVYVYATHGYLLSEFLSATINTRTDEYGGSLENRTRLVRELIAETRDAIGDKAALAVRFAADLSDPETYDAFAMMADMPDLWDLTVHDYGIEMGASRFVKESALENSIAKAKSMTSKPVAAVGRFTSPDTMARVVLGGVQDMIGAARPSIADPFLPVKIREGRPEDIRECIGCNICYAHNSLGVPIRCTQNPTMGEEHRKGWHPERIATVSKAERVLVVGAGPAGLEAARALGQRGYDVMLAEASRDLGGRVTQESKLPGLSEWARVRDWRVGQIEKMTNVEIFRESRLGASDVLSVGADRVLVATGASWTVDGIGRHRDTPVPRTDDATVVSADTVLSGGDLPDGPVLIHDDDHYYLAAVLALALRQRGIDVTYMTPGGRPASWTRYTNEQCATIKSLADAGVTVLTNRLIDRVERDHVVSHCVLTGTDIPVAADWVIPLTRREAHEALFRDIEAAMTTSGPGAPKSVQRIGDCDAPGIIATAVYSGYKAAVEL</sequence>
<dbReference type="PRINTS" id="PR00368">
    <property type="entry name" value="FADPNR"/>
</dbReference>
<keyword evidence="8" id="KW-0408">Iron</keyword>
<comment type="cofactor">
    <cofactor evidence="2">
        <name>[4Fe-4S] cluster</name>
        <dbReference type="ChEBI" id="CHEBI:49883"/>
    </cofactor>
</comment>
<comment type="caution">
    <text evidence="12">The sequence shown here is derived from an EMBL/GenBank/DDBJ whole genome shotgun (WGS) entry which is preliminary data.</text>
</comment>
<keyword evidence="9" id="KW-0411">Iron-sulfur</keyword>
<evidence type="ECO:0000259" key="11">
    <source>
        <dbReference type="Pfam" id="PF07992"/>
    </source>
</evidence>
<dbReference type="GO" id="GO:0016491">
    <property type="term" value="F:oxidoreductase activity"/>
    <property type="evidence" value="ECO:0007669"/>
    <property type="project" value="UniProtKB-KW"/>
</dbReference>
<keyword evidence="4" id="KW-0285">Flavoprotein</keyword>
<dbReference type="InterPro" id="IPR013785">
    <property type="entry name" value="Aldolase_TIM"/>
</dbReference>
<evidence type="ECO:0000313" key="13">
    <source>
        <dbReference type="Proteomes" id="UP000539372"/>
    </source>
</evidence>
<dbReference type="Gene3D" id="3.50.50.60">
    <property type="entry name" value="FAD/NAD(P)-binding domain"/>
    <property type="match status" value="1"/>
</dbReference>
<dbReference type="InterPro" id="IPR036188">
    <property type="entry name" value="FAD/NAD-bd_sf"/>
</dbReference>
<dbReference type="SUPFAM" id="SSF51905">
    <property type="entry name" value="FAD/NAD(P)-binding domain"/>
    <property type="match status" value="1"/>
</dbReference>
<evidence type="ECO:0000256" key="3">
    <source>
        <dbReference type="ARBA" id="ARBA00011048"/>
    </source>
</evidence>
<evidence type="ECO:0000256" key="1">
    <source>
        <dbReference type="ARBA" id="ARBA00001917"/>
    </source>
</evidence>
<dbReference type="PANTHER" id="PTHR42917:SF2">
    <property type="entry name" value="2,4-DIENOYL-COA REDUCTASE [(2E)-ENOYL-COA-PRODUCING]"/>
    <property type="match status" value="1"/>
</dbReference>
<dbReference type="EMBL" id="JABBNT010000005">
    <property type="protein sequence ID" value="NMM46144.1"/>
    <property type="molecule type" value="Genomic_DNA"/>
</dbReference>
<keyword evidence="7" id="KW-0560">Oxidoreductase</keyword>
<organism evidence="12 13">
    <name type="scientific">Pacificispira spongiicola</name>
    <dbReference type="NCBI Taxonomy" id="2729598"/>
    <lineage>
        <taxon>Bacteria</taxon>
        <taxon>Pseudomonadati</taxon>
        <taxon>Pseudomonadota</taxon>
        <taxon>Alphaproteobacteria</taxon>
        <taxon>Rhodospirillales</taxon>
        <taxon>Rhodospirillaceae</taxon>
        <taxon>Pacificispira</taxon>
    </lineage>
</organism>
<evidence type="ECO:0000256" key="8">
    <source>
        <dbReference type="ARBA" id="ARBA00023004"/>
    </source>
</evidence>
<dbReference type="InterPro" id="IPR023753">
    <property type="entry name" value="FAD/NAD-binding_dom"/>
</dbReference>
<comment type="similarity">
    <text evidence="3">In the N-terminal section; belongs to the NADH:flavin oxidoreductase/NADH oxidase family.</text>
</comment>
<evidence type="ECO:0000256" key="5">
    <source>
        <dbReference type="ARBA" id="ARBA00022643"/>
    </source>
</evidence>
<dbReference type="SUPFAM" id="SSF51395">
    <property type="entry name" value="FMN-linked oxidoreductases"/>
    <property type="match status" value="1"/>
</dbReference>
<dbReference type="InterPro" id="IPR001155">
    <property type="entry name" value="OxRdtase_FMN_N"/>
</dbReference>
<accession>A0A7Y0E2Q4</accession>
<dbReference type="Proteomes" id="UP000539372">
    <property type="component" value="Unassembled WGS sequence"/>
</dbReference>
<comment type="cofactor">
    <cofactor evidence="1">
        <name>FMN</name>
        <dbReference type="ChEBI" id="CHEBI:58210"/>
    </cofactor>
</comment>
<evidence type="ECO:0000256" key="4">
    <source>
        <dbReference type="ARBA" id="ARBA00022630"/>
    </source>
</evidence>
<feature type="domain" description="NADH:flavin oxidoreductase/NADH oxidase N-terminal" evidence="10">
    <location>
        <begin position="9"/>
        <end position="332"/>
    </location>
</feature>
<dbReference type="AlphaFoldDB" id="A0A7Y0E2Q4"/>
<proteinExistence type="inferred from homology"/>
<evidence type="ECO:0000313" key="12">
    <source>
        <dbReference type="EMBL" id="NMM46144.1"/>
    </source>
</evidence>
<evidence type="ECO:0000259" key="10">
    <source>
        <dbReference type="Pfam" id="PF00724"/>
    </source>
</evidence>
<dbReference type="Gene3D" id="3.40.50.720">
    <property type="entry name" value="NAD(P)-binding Rossmann-like Domain"/>
    <property type="match status" value="1"/>
</dbReference>
<name>A0A7Y0E2Q4_9PROT</name>
<dbReference type="Pfam" id="PF07992">
    <property type="entry name" value="Pyr_redox_2"/>
    <property type="match status" value="1"/>
</dbReference>
<evidence type="ECO:0000256" key="2">
    <source>
        <dbReference type="ARBA" id="ARBA00001966"/>
    </source>
</evidence>
<dbReference type="PANTHER" id="PTHR42917">
    <property type="entry name" value="2,4-DIENOYL-COA REDUCTASE"/>
    <property type="match status" value="1"/>
</dbReference>
<protein>
    <submittedName>
        <fullName evidence="12">FAD-dependent oxidoreductase</fullName>
    </submittedName>
</protein>
<dbReference type="RefSeq" id="WP_169626527.1">
    <property type="nucleotide sequence ID" value="NZ_JABBNT010000005.1"/>
</dbReference>
<dbReference type="SUPFAM" id="SSF51971">
    <property type="entry name" value="Nucleotide-binding domain"/>
    <property type="match status" value="1"/>
</dbReference>
<keyword evidence="5" id="KW-0288">FMN</keyword>
<dbReference type="InterPro" id="IPR051793">
    <property type="entry name" value="NADH:flavin_oxidoreductase"/>
</dbReference>
<evidence type="ECO:0000256" key="9">
    <source>
        <dbReference type="ARBA" id="ARBA00023014"/>
    </source>
</evidence>
<keyword evidence="13" id="KW-1185">Reference proteome</keyword>
<dbReference type="Gene3D" id="3.20.20.70">
    <property type="entry name" value="Aldolase class I"/>
    <property type="match status" value="1"/>
</dbReference>
<dbReference type="Pfam" id="PF00724">
    <property type="entry name" value="Oxidored_FMN"/>
    <property type="match status" value="1"/>
</dbReference>
<reference evidence="12 13" key="1">
    <citation type="submission" date="2020-04" db="EMBL/GenBank/DDBJ databases">
        <title>Rhodospirillaceae bacterium KN72 isolated from deep sea.</title>
        <authorList>
            <person name="Zhang D.-C."/>
        </authorList>
    </citation>
    <scope>NUCLEOTIDE SEQUENCE [LARGE SCALE GENOMIC DNA]</scope>
    <source>
        <strain evidence="12 13">KN72</strain>
    </source>
</reference>
<dbReference type="GO" id="GO:0046872">
    <property type="term" value="F:metal ion binding"/>
    <property type="evidence" value="ECO:0007669"/>
    <property type="project" value="UniProtKB-KW"/>
</dbReference>
<dbReference type="GO" id="GO:0010181">
    <property type="term" value="F:FMN binding"/>
    <property type="evidence" value="ECO:0007669"/>
    <property type="project" value="InterPro"/>
</dbReference>
<dbReference type="GO" id="GO:0051536">
    <property type="term" value="F:iron-sulfur cluster binding"/>
    <property type="evidence" value="ECO:0007669"/>
    <property type="project" value="UniProtKB-KW"/>
</dbReference>